<evidence type="ECO:0000313" key="2">
    <source>
        <dbReference type="EMBL" id="OSJ05777.1"/>
    </source>
</evidence>
<dbReference type="InterPro" id="IPR015797">
    <property type="entry name" value="NUDIX_hydrolase-like_dom_sf"/>
</dbReference>
<dbReference type="GO" id="GO:0006167">
    <property type="term" value="P:AMP biosynthetic process"/>
    <property type="evidence" value="ECO:0007669"/>
    <property type="project" value="TreeGrafter"/>
</dbReference>
<dbReference type="OrthoDB" id="954553at2"/>
<dbReference type="Gene3D" id="3.90.79.10">
    <property type="entry name" value="Nucleoside Triphosphate Pyrophosphohydrolase"/>
    <property type="match status" value="1"/>
</dbReference>
<dbReference type="Proteomes" id="UP000193884">
    <property type="component" value="Unassembled WGS sequence"/>
</dbReference>
<keyword evidence="5" id="KW-1185">Reference proteome</keyword>
<organism evidence="2 4">
    <name type="scientific">Bradyrhizobium canariense</name>
    <dbReference type="NCBI Taxonomy" id="255045"/>
    <lineage>
        <taxon>Bacteria</taxon>
        <taxon>Pseudomonadati</taxon>
        <taxon>Pseudomonadota</taxon>
        <taxon>Alphaproteobacteria</taxon>
        <taxon>Hyphomicrobiales</taxon>
        <taxon>Nitrobacteraceae</taxon>
        <taxon>Bradyrhizobium</taxon>
    </lineage>
</organism>
<dbReference type="InterPro" id="IPR051325">
    <property type="entry name" value="Nudix_hydrolase_domain"/>
</dbReference>
<dbReference type="CDD" id="cd04662">
    <property type="entry name" value="NUDIX_Hydrolase"/>
    <property type="match status" value="1"/>
</dbReference>
<dbReference type="SUPFAM" id="SSF55811">
    <property type="entry name" value="Nudix"/>
    <property type="match status" value="1"/>
</dbReference>
<accession>A0A1X3F3P5</accession>
<dbReference type="GO" id="GO:0006754">
    <property type="term" value="P:ATP biosynthetic process"/>
    <property type="evidence" value="ECO:0007669"/>
    <property type="project" value="TreeGrafter"/>
</dbReference>
<dbReference type="Proteomes" id="UP000193553">
    <property type="component" value="Unassembled WGS sequence"/>
</dbReference>
<dbReference type="EMBL" id="NAFI01000181">
    <property type="protein sequence ID" value="OSJ05777.1"/>
    <property type="molecule type" value="Genomic_DNA"/>
</dbReference>
<proteinExistence type="predicted"/>
<feature type="domain" description="Nudix hydrolase" evidence="1">
    <location>
        <begin position="1"/>
        <end position="147"/>
    </location>
</feature>
<comment type="caution">
    <text evidence="2">The sequence shown here is derived from an EMBL/GenBank/DDBJ whole genome shotgun (WGS) entry which is preliminary data.</text>
</comment>
<dbReference type="AlphaFoldDB" id="A0A1X3F3P5"/>
<evidence type="ECO:0000313" key="5">
    <source>
        <dbReference type="Proteomes" id="UP000193884"/>
    </source>
</evidence>
<dbReference type="PANTHER" id="PTHR21340">
    <property type="entry name" value="DIADENOSINE 5,5-P1,P4-TETRAPHOSPHATE PYROPHOSPHOHYDROLASE MUTT"/>
    <property type="match status" value="1"/>
</dbReference>
<dbReference type="PANTHER" id="PTHR21340:SF7">
    <property type="entry name" value="NUDIX HYDROLASE DOMAIN-CONTAINING PROTEIN"/>
    <property type="match status" value="1"/>
</dbReference>
<sequence length="160" mass="17813">MPSKSAGIIAYRKRGELEVLLVHPGGPFWRNKDLGAWSIPKGEYADEDAETAARREFAEELGLELSTPLTSIGQVRQRGGKIVTAFAAEFDVDLRSIRSNTFEMEWPPRSGKRQTFPEVDRAEWFTLAAAHEKINAGQRPLLERLAQVAGSTPSRRPTPP</sequence>
<dbReference type="Pfam" id="PF00293">
    <property type="entry name" value="NUDIX"/>
    <property type="match status" value="1"/>
</dbReference>
<evidence type="ECO:0000259" key="1">
    <source>
        <dbReference type="PROSITE" id="PS51462"/>
    </source>
</evidence>
<dbReference type="RefSeq" id="WP_018457185.1">
    <property type="nucleotide sequence ID" value="NZ_NAFC01000175.1"/>
</dbReference>
<gene>
    <name evidence="3" type="ORF">BST63_39500</name>
    <name evidence="2" type="ORF">BSZ18_24165</name>
</gene>
<dbReference type="EMBL" id="NAFK01000178">
    <property type="protein sequence ID" value="OSJ20624.1"/>
    <property type="molecule type" value="Genomic_DNA"/>
</dbReference>
<reference evidence="4 5" key="1">
    <citation type="submission" date="2017-03" db="EMBL/GenBank/DDBJ databases">
        <title>Whole genome sequences of fourteen strains of Bradyrhizobium canariense and one strain of Bradyrhizobium japonicum isolated from Lupinus (Papilionoideae: Genisteae) species in Algeria.</title>
        <authorList>
            <person name="Crovadore J."/>
            <person name="Chekireb D."/>
            <person name="Brachmann A."/>
            <person name="Chablais R."/>
            <person name="Cochard B."/>
            <person name="Lefort F."/>
        </authorList>
    </citation>
    <scope>NUCLEOTIDE SEQUENCE [LARGE SCALE GENOMIC DNA]</scope>
    <source>
        <strain evidence="2 4">UBMA195</strain>
        <strain evidence="3 5">UBMAN05</strain>
    </source>
</reference>
<dbReference type="InterPro" id="IPR000086">
    <property type="entry name" value="NUDIX_hydrolase_dom"/>
</dbReference>
<evidence type="ECO:0000313" key="3">
    <source>
        <dbReference type="EMBL" id="OSJ20624.1"/>
    </source>
</evidence>
<dbReference type="PROSITE" id="PS51462">
    <property type="entry name" value="NUDIX"/>
    <property type="match status" value="1"/>
</dbReference>
<name>A0A1X3F3P5_9BRAD</name>
<dbReference type="GO" id="GO:0004081">
    <property type="term" value="F:bis(5'-nucleosyl)-tetraphosphatase (asymmetrical) activity"/>
    <property type="evidence" value="ECO:0007669"/>
    <property type="project" value="TreeGrafter"/>
</dbReference>
<keyword evidence="2" id="KW-0378">Hydrolase</keyword>
<evidence type="ECO:0000313" key="4">
    <source>
        <dbReference type="Proteomes" id="UP000193553"/>
    </source>
</evidence>
<protein>
    <submittedName>
        <fullName evidence="2">NUDIX hydrolase</fullName>
    </submittedName>
</protein>